<keyword evidence="1" id="KW-0472">Membrane</keyword>
<reference evidence="2 3" key="1">
    <citation type="submission" date="2016-04" db="EMBL/GenBank/DDBJ databases">
        <authorList>
            <person name="Evans L.H."/>
            <person name="Alamgir A."/>
            <person name="Owens N."/>
            <person name="Weber N.D."/>
            <person name="Virtaneva K."/>
            <person name="Barbian K."/>
            <person name="Babar A."/>
            <person name="Rosenke K."/>
        </authorList>
    </citation>
    <scope>NUCLEOTIDE SEQUENCE [LARGE SCALE GENOMIC DNA]</scope>
    <source>
        <strain evidence="2 3">LMa1</strain>
    </source>
</reference>
<protein>
    <submittedName>
        <fullName evidence="2">Uncharacterized protein</fullName>
    </submittedName>
</protein>
<evidence type="ECO:0000313" key="2">
    <source>
        <dbReference type="EMBL" id="OAT80677.1"/>
    </source>
</evidence>
<dbReference type="AlphaFoldDB" id="A0A1B7LCM3"/>
<accession>A0A1B7LCM3</accession>
<dbReference type="STRING" id="1838280.A6M21_13160"/>
<evidence type="ECO:0000313" key="3">
    <source>
        <dbReference type="Proteomes" id="UP000078532"/>
    </source>
</evidence>
<proteinExistence type="predicted"/>
<dbReference type="Proteomes" id="UP000078532">
    <property type="component" value="Unassembled WGS sequence"/>
</dbReference>
<organism evidence="2 3">
    <name type="scientific">Desulfotomaculum copahuensis</name>
    <dbReference type="NCBI Taxonomy" id="1838280"/>
    <lineage>
        <taxon>Bacteria</taxon>
        <taxon>Bacillati</taxon>
        <taxon>Bacillota</taxon>
        <taxon>Clostridia</taxon>
        <taxon>Eubacteriales</taxon>
        <taxon>Desulfotomaculaceae</taxon>
        <taxon>Desulfotomaculum</taxon>
    </lineage>
</organism>
<evidence type="ECO:0000256" key="1">
    <source>
        <dbReference type="SAM" id="Phobius"/>
    </source>
</evidence>
<sequence length="79" mass="8188">MKGQAFRRVGIFMAVGLAFAAGVLAGDRMHLLQSGLAGGFSVMPALKGLLGRYLHLAGALAISPALAVRRQGSREVRGP</sequence>
<keyword evidence="3" id="KW-1185">Reference proteome</keyword>
<keyword evidence="1" id="KW-0812">Transmembrane</keyword>
<dbReference type="RefSeq" id="WP_066669614.1">
    <property type="nucleotide sequence ID" value="NZ_LYVF01000175.1"/>
</dbReference>
<dbReference type="EMBL" id="LYVF01000175">
    <property type="protein sequence ID" value="OAT80677.1"/>
    <property type="molecule type" value="Genomic_DNA"/>
</dbReference>
<feature type="transmembrane region" description="Helical" evidence="1">
    <location>
        <begin position="49"/>
        <end position="68"/>
    </location>
</feature>
<gene>
    <name evidence="2" type="ORF">A6M21_13160</name>
</gene>
<keyword evidence="1" id="KW-1133">Transmembrane helix</keyword>
<comment type="caution">
    <text evidence="2">The sequence shown here is derived from an EMBL/GenBank/DDBJ whole genome shotgun (WGS) entry which is preliminary data.</text>
</comment>
<name>A0A1B7LCM3_9FIRM</name>